<feature type="transmembrane region" description="Helical" evidence="7">
    <location>
        <begin position="91"/>
        <end position="111"/>
    </location>
</feature>
<keyword evidence="5" id="KW-0406">Ion transport</keyword>
<evidence type="ECO:0000256" key="7">
    <source>
        <dbReference type="SAM" id="Phobius"/>
    </source>
</evidence>
<feature type="transmembrane region" description="Helical" evidence="7">
    <location>
        <begin position="163"/>
        <end position="185"/>
    </location>
</feature>
<comment type="subcellular location">
    <subcellularLocation>
        <location evidence="1">Membrane</location>
        <topology evidence="1">Multi-pass membrane protein</topology>
    </subcellularLocation>
</comment>
<keyword evidence="10" id="KW-1185">Reference proteome</keyword>
<dbReference type="PANTHER" id="PTHR32468">
    <property type="entry name" value="CATION/H + ANTIPORTER"/>
    <property type="match status" value="1"/>
</dbReference>
<keyword evidence="2" id="KW-0813">Transport</keyword>
<dbReference type="Proteomes" id="UP001500738">
    <property type="component" value="Unassembled WGS sequence"/>
</dbReference>
<name>A0ABN1MB48_9SPHN</name>
<evidence type="ECO:0000313" key="9">
    <source>
        <dbReference type="EMBL" id="GAA0866379.1"/>
    </source>
</evidence>
<comment type="caution">
    <text evidence="9">The sequence shown here is derived from an EMBL/GenBank/DDBJ whole genome shotgun (WGS) entry which is preliminary data.</text>
</comment>
<feature type="transmembrane region" description="Helical" evidence="7">
    <location>
        <begin position="366"/>
        <end position="386"/>
    </location>
</feature>
<feature type="domain" description="Cation/H+ exchanger transmembrane" evidence="8">
    <location>
        <begin position="10"/>
        <end position="384"/>
    </location>
</feature>
<dbReference type="InterPro" id="IPR006153">
    <property type="entry name" value="Cation/H_exchanger_TM"/>
</dbReference>
<sequence>MSFVIDLLCFLLVPLLCWRLVRGAVPMAVLPILTGLAVAIAADRFGFDKSALGPSPLGDTIGWLGVLALAFSAGLETRMTADHAPRLDGRLVGAALAALALPFLVGFVAAVSGTMDAVLARPQGVSPLLSAAAIGLCLSVSALPVLVGIVRELPMADRPLGHLALRIAALDDAILWSGLALLLFLHRGEGAASLPGGGLPLAAIALLAAMVALRSRIGRFLPDHPAITVALGISYLAAGAWSTAALGLHELLGAYFAGAMAPKPLAERLRPELVGRVALFGLSPLFFAHRGLSIDGAVVTVGAIGASMVLLLIAGASKLAAVHLAPPEPGLPGTERTRLGLLLQCKGLMEIVAATILAQAGLITPTVFAVLVTLALVSTTLTVPLFRLATGSKNAQTVAAGR</sequence>
<evidence type="ECO:0000256" key="1">
    <source>
        <dbReference type="ARBA" id="ARBA00004141"/>
    </source>
</evidence>
<gene>
    <name evidence="9" type="ORF">GCM10009115_28880</name>
</gene>
<dbReference type="PANTHER" id="PTHR32468:SF0">
    <property type="entry name" value="K(+)_H(+) ANTIPORTER 1"/>
    <property type="match status" value="1"/>
</dbReference>
<evidence type="ECO:0000256" key="2">
    <source>
        <dbReference type="ARBA" id="ARBA00022448"/>
    </source>
</evidence>
<keyword evidence="3 7" id="KW-0812">Transmembrane</keyword>
<feature type="transmembrane region" description="Helical" evidence="7">
    <location>
        <begin position="60"/>
        <end position="79"/>
    </location>
</feature>
<feature type="transmembrane region" description="Helical" evidence="7">
    <location>
        <begin position="191"/>
        <end position="213"/>
    </location>
</feature>
<dbReference type="InterPro" id="IPR050794">
    <property type="entry name" value="CPA2_transporter"/>
</dbReference>
<feature type="transmembrane region" description="Helical" evidence="7">
    <location>
        <begin position="131"/>
        <end position="151"/>
    </location>
</feature>
<evidence type="ECO:0000256" key="6">
    <source>
        <dbReference type="ARBA" id="ARBA00023136"/>
    </source>
</evidence>
<dbReference type="InterPro" id="IPR038770">
    <property type="entry name" value="Na+/solute_symporter_sf"/>
</dbReference>
<keyword evidence="6 7" id="KW-0472">Membrane</keyword>
<organism evidence="9 10">
    <name type="scientific">Sphingopyxis soli</name>
    <dbReference type="NCBI Taxonomy" id="592051"/>
    <lineage>
        <taxon>Bacteria</taxon>
        <taxon>Pseudomonadati</taxon>
        <taxon>Pseudomonadota</taxon>
        <taxon>Alphaproteobacteria</taxon>
        <taxon>Sphingomonadales</taxon>
        <taxon>Sphingomonadaceae</taxon>
        <taxon>Sphingopyxis</taxon>
    </lineage>
</organism>
<reference evidence="9 10" key="1">
    <citation type="journal article" date="2019" name="Int. J. Syst. Evol. Microbiol.">
        <title>The Global Catalogue of Microorganisms (GCM) 10K type strain sequencing project: providing services to taxonomists for standard genome sequencing and annotation.</title>
        <authorList>
            <consortium name="The Broad Institute Genomics Platform"/>
            <consortium name="The Broad Institute Genome Sequencing Center for Infectious Disease"/>
            <person name="Wu L."/>
            <person name="Ma J."/>
        </authorList>
    </citation>
    <scope>NUCLEOTIDE SEQUENCE [LARGE SCALE GENOMIC DNA]</scope>
    <source>
        <strain evidence="9 10">JCM 15910</strain>
    </source>
</reference>
<proteinExistence type="predicted"/>
<feature type="transmembrane region" description="Helical" evidence="7">
    <location>
        <begin position="220"/>
        <end position="238"/>
    </location>
</feature>
<dbReference type="EMBL" id="BAAAFE010000009">
    <property type="protein sequence ID" value="GAA0866379.1"/>
    <property type="molecule type" value="Genomic_DNA"/>
</dbReference>
<feature type="transmembrane region" description="Helical" evidence="7">
    <location>
        <begin position="298"/>
        <end position="320"/>
    </location>
</feature>
<evidence type="ECO:0000256" key="4">
    <source>
        <dbReference type="ARBA" id="ARBA00022989"/>
    </source>
</evidence>
<accession>A0ABN1MB48</accession>
<evidence type="ECO:0000256" key="3">
    <source>
        <dbReference type="ARBA" id="ARBA00022692"/>
    </source>
</evidence>
<keyword evidence="4 7" id="KW-1133">Transmembrane helix</keyword>
<dbReference type="RefSeq" id="WP_215354744.1">
    <property type="nucleotide sequence ID" value="NZ_BAAAFE010000009.1"/>
</dbReference>
<dbReference type="Pfam" id="PF00999">
    <property type="entry name" value="Na_H_Exchanger"/>
    <property type="match status" value="1"/>
</dbReference>
<evidence type="ECO:0000313" key="10">
    <source>
        <dbReference type="Proteomes" id="UP001500738"/>
    </source>
</evidence>
<evidence type="ECO:0000256" key="5">
    <source>
        <dbReference type="ARBA" id="ARBA00023065"/>
    </source>
</evidence>
<feature type="transmembrane region" description="Helical" evidence="7">
    <location>
        <begin position="341"/>
        <end position="360"/>
    </location>
</feature>
<evidence type="ECO:0000259" key="8">
    <source>
        <dbReference type="Pfam" id="PF00999"/>
    </source>
</evidence>
<dbReference type="Gene3D" id="1.20.1530.20">
    <property type="match status" value="1"/>
</dbReference>
<protein>
    <submittedName>
        <fullName evidence="9">Cation:proton antiporter</fullName>
    </submittedName>
</protein>